<protein>
    <recommendedName>
        <fullName evidence="3">Ribbon-helix-helix protein CopG domain-containing protein</fullName>
    </recommendedName>
</protein>
<gene>
    <name evidence="1" type="ORF">BAVI_25474</name>
</gene>
<sequence>MSEQYSTVRIDKESKEKLEEIAEQISFGFGIKVSKAAALKMIIDDAYESQVSLPRKMYERMQIENKVK</sequence>
<dbReference type="Proteomes" id="UP000018877">
    <property type="component" value="Unassembled WGS sequence"/>
</dbReference>
<accession>A0AB94IFJ1</accession>
<dbReference type="RefSeq" id="WP_024031247.1">
    <property type="nucleotide sequence ID" value="NZ_ALAN01000217.1"/>
</dbReference>
<keyword evidence="2" id="KW-1185">Reference proteome</keyword>
<comment type="caution">
    <text evidence="1">The sequence shown here is derived from an EMBL/GenBank/DDBJ whole genome shotgun (WGS) entry which is preliminary data.</text>
</comment>
<dbReference type="EMBL" id="ALAN01000217">
    <property type="protein sequence ID" value="ETI65879.1"/>
    <property type="molecule type" value="Genomic_DNA"/>
</dbReference>
<organism evidence="1 2">
    <name type="scientific">Neobacillus vireti LMG 21834</name>
    <dbReference type="NCBI Taxonomy" id="1131730"/>
    <lineage>
        <taxon>Bacteria</taxon>
        <taxon>Bacillati</taxon>
        <taxon>Bacillota</taxon>
        <taxon>Bacilli</taxon>
        <taxon>Bacillales</taxon>
        <taxon>Bacillaceae</taxon>
        <taxon>Neobacillus</taxon>
    </lineage>
</organism>
<evidence type="ECO:0000313" key="1">
    <source>
        <dbReference type="EMBL" id="ETI65879.1"/>
    </source>
</evidence>
<name>A0AB94IFJ1_9BACI</name>
<evidence type="ECO:0008006" key="3">
    <source>
        <dbReference type="Google" id="ProtNLM"/>
    </source>
</evidence>
<evidence type="ECO:0000313" key="2">
    <source>
        <dbReference type="Proteomes" id="UP000018877"/>
    </source>
</evidence>
<dbReference type="AlphaFoldDB" id="A0AB94IFJ1"/>
<proteinExistence type="predicted"/>
<reference evidence="1 2" key="1">
    <citation type="journal article" date="2014" name="Environ. Microbiol.">
        <title>The nitrate-ammonifying and nosZ-carrying bacterium Bacillus vireti is a potent source and sink for nitric and nitrous oxide under high nitrate conditions.</title>
        <authorList>
            <person name="Mania D."/>
            <person name="Heylen K."/>
            <person name="van Spanning R.J."/>
            <person name="Frostegard A."/>
        </authorList>
    </citation>
    <scope>NUCLEOTIDE SEQUENCE [LARGE SCALE GENOMIC DNA]</scope>
    <source>
        <strain evidence="1 2">LMG 21834</strain>
    </source>
</reference>